<keyword evidence="1" id="KW-0863">Zinc-finger</keyword>
<dbReference type="InterPro" id="IPR025724">
    <property type="entry name" value="GAG-pre-integrase_dom"/>
</dbReference>
<sequence>MPNKRIKRNGKQGMLLHKCALSELEQKVKPLITNANTAKGMWDILKRDIGRASEQLKHQLYTQFYNFKLVLEEEHKSTNQRSENQGNVAFYTQKNSNNRECYKCGSKDHIIKNCPKKGKWCKRCQKDNHNTQECFAKSKKQNQNYQDKKKSQKSCTYCKRTNHSSEDCYFKHLHQNKQDYKNQDGKVAFLSEAFQGHTANEKGNIKFIVDSGCNNHMTNDAGILTDTMSCDNVPINSAKKGASMISYMTGHLETKVVDLKNVSFVPDLSRNLMSVNKITENNGEVHFKKNEVLIYKEDKVVLKGEKNTNGLYVVDLLNQDGLQALNAQKVDVMMWHKRLGHMSLSQMKKLPSLCDGVPELLKKCEDLKCSVCAEAKLVRKPSNTVRQRAIRPLQIIHSDICGPISPHIQRTRMFPMELLDIAFLCFTGL</sequence>
<keyword evidence="1" id="KW-0862">Zinc</keyword>
<evidence type="ECO:0000259" key="2">
    <source>
        <dbReference type="PROSITE" id="PS50158"/>
    </source>
</evidence>
<dbReference type="Gene3D" id="4.10.60.10">
    <property type="entry name" value="Zinc finger, CCHC-type"/>
    <property type="match status" value="1"/>
</dbReference>
<dbReference type="SMART" id="SM00343">
    <property type="entry name" value="ZnF_C2HC"/>
    <property type="match status" value="2"/>
</dbReference>
<accession>A0AAV7WZD6</accession>
<comment type="caution">
    <text evidence="3">The sequence shown here is derived from an EMBL/GenBank/DDBJ whole genome shotgun (WGS) entry which is preliminary data.</text>
</comment>
<dbReference type="GO" id="GO:0003676">
    <property type="term" value="F:nucleic acid binding"/>
    <property type="evidence" value="ECO:0007669"/>
    <property type="project" value="InterPro"/>
</dbReference>
<dbReference type="SUPFAM" id="SSF57756">
    <property type="entry name" value="Retrovirus zinc finger-like domains"/>
    <property type="match status" value="1"/>
</dbReference>
<dbReference type="InterPro" id="IPR054722">
    <property type="entry name" value="PolX-like_BBD"/>
</dbReference>
<organism evidence="3 4">
    <name type="scientific">Megalurothrips usitatus</name>
    <name type="common">bean blossom thrips</name>
    <dbReference type="NCBI Taxonomy" id="439358"/>
    <lineage>
        <taxon>Eukaryota</taxon>
        <taxon>Metazoa</taxon>
        <taxon>Ecdysozoa</taxon>
        <taxon>Arthropoda</taxon>
        <taxon>Hexapoda</taxon>
        <taxon>Insecta</taxon>
        <taxon>Pterygota</taxon>
        <taxon>Neoptera</taxon>
        <taxon>Paraneoptera</taxon>
        <taxon>Thysanoptera</taxon>
        <taxon>Terebrantia</taxon>
        <taxon>Thripoidea</taxon>
        <taxon>Thripidae</taxon>
        <taxon>Megalurothrips</taxon>
    </lineage>
</organism>
<dbReference type="Pfam" id="PF22936">
    <property type="entry name" value="Pol_BBD"/>
    <property type="match status" value="1"/>
</dbReference>
<keyword evidence="4" id="KW-1185">Reference proteome</keyword>
<keyword evidence="1" id="KW-0479">Metal-binding</keyword>
<dbReference type="GO" id="GO:0008270">
    <property type="term" value="F:zinc ion binding"/>
    <property type="evidence" value="ECO:0007669"/>
    <property type="project" value="UniProtKB-KW"/>
</dbReference>
<protein>
    <recommendedName>
        <fullName evidence="2">CCHC-type domain-containing protein</fullName>
    </recommendedName>
</protein>
<dbReference type="PROSITE" id="PS50158">
    <property type="entry name" value="ZF_CCHC"/>
    <property type="match status" value="1"/>
</dbReference>
<dbReference type="Pfam" id="PF13976">
    <property type="entry name" value="gag_pre-integrs"/>
    <property type="match status" value="1"/>
</dbReference>
<dbReference type="AlphaFoldDB" id="A0AAV7WZD6"/>
<evidence type="ECO:0000313" key="3">
    <source>
        <dbReference type="EMBL" id="KAJ1518979.1"/>
    </source>
</evidence>
<feature type="domain" description="CCHC-type" evidence="2">
    <location>
        <begin position="101"/>
        <end position="116"/>
    </location>
</feature>
<dbReference type="Proteomes" id="UP001075354">
    <property type="component" value="Unassembled WGS sequence"/>
</dbReference>
<evidence type="ECO:0000256" key="1">
    <source>
        <dbReference type="PROSITE-ProRule" id="PRU00047"/>
    </source>
</evidence>
<proteinExistence type="predicted"/>
<reference evidence="3" key="1">
    <citation type="submission" date="2022-12" db="EMBL/GenBank/DDBJ databases">
        <title>Chromosome-level genome assembly of the bean flower thrips Megalurothrips usitatus.</title>
        <authorList>
            <person name="Ma L."/>
            <person name="Liu Q."/>
            <person name="Li H."/>
            <person name="Cai W."/>
        </authorList>
    </citation>
    <scope>NUCLEOTIDE SEQUENCE</scope>
    <source>
        <strain evidence="3">Cailab_2022a</strain>
    </source>
</reference>
<dbReference type="InterPro" id="IPR036875">
    <property type="entry name" value="Znf_CCHC_sf"/>
</dbReference>
<dbReference type="InterPro" id="IPR001878">
    <property type="entry name" value="Znf_CCHC"/>
</dbReference>
<dbReference type="EMBL" id="JAPTSV010000801">
    <property type="protein sequence ID" value="KAJ1518979.1"/>
    <property type="molecule type" value="Genomic_DNA"/>
</dbReference>
<gene>
    <name evidence="3" type="ORF">ONE63_011433</name>
</gene>
<evidence type="ECO:0000313" key="4">
    <source>
        <dbReference type="Proteomes" id="UP001075354"/>
    </source>
</evidence>
<dbReference type="Pfam" id="PF00098">
    <property type="entry name" value="zf-CCHC"/>
    <property type="match status" value="1"/>
</dbReference>
<name>A0AAV7WZD6_9NEOP</name>